<evidence type="ECO:0000256" key="7">
    <source>
        <dbReference type="ARBA" id="ARBA00022679"/>
    </source>
</evidence>
<keyword evidence="10 18" id="KW-0274">FAD</keyword>
<dbReference type="FunFam" id="3.10.520.10:FF:000001">
    <property type="entry name" value="FAD:protein FMN transferase"/>
    <property type="match status" value="1"/>
</dbReference>
<dbReference type="Gene3D" id="3.10.520.10">
    <property type="entry name" value="ApbE-like domains"/>
    <property type="match status" value="1"/>
</dbReference>
<evidence type="ECO:0000256" key="11">
    <source>
        <dbReference type="ARBA" id="ARBA00022842"/>
    </source>
</evidence>
<keyword evidence="22" id="KW-1185">Reference proteome</keyword>
<comment type="cofactor">
    <cofactor evidence="19">
        <name>Mg(2+)</name>
        <dbReference type="ChEBI" id="CHEBI:18420"/>
    </cofactor>
    <cofactor evidence="19">
        <name>Mn(2+)</name>
        <dbReference type="ChEBI" id="CHEBI:29035"/>
    </cofactor>
    <text evidence="19">Magnesium. Can also use manganese.</text>
</comment>
<evidence type="ECO:0000256" key="3">
    <source>
        <dbReference type="ARBA" id="ARBA00016337"/>
    </source>
</evidence>
<keyword evidence="5 20" id="KW-0997">Cell inner membrane</keyword>
<evidence type="ECO:0000256" key="18">
    <source>
        <dbReference type="PIRNR" id="PIRNR006268"/>
    </source>
</evidence>
<keyword evidence="9" id="KW-0732">Signal</keyword>
<keyword evidence="14 20" id="KW-0449">Lipoprotein</keyword>
<evidence type="ECO:0000256" key="17">
    <source>
        <dbReference type="ARBA" id="ARBA00060485"/>
    </source>
</evidence>
<protein>
    <recommendedName>
        <fullName evidence="3 18">FAD:protein FMN transferase</fullName>
        <ecNumber evidence="2 18">2.7.1.180</ecNumber>
    </recommendedName>
    <alternativeName>
        <fullName evidence="15 18">Flavin transferase</fullName>
    </alternativeName>
</protein>
<evidence type="ECO:0000256" key="1">
    <source>
        <dbReference type="ARBA" id="ARBA00008282"/>
    </source>
</evidence>
<name>A0AAU7NQ78_9GAMM</name>
<evidence type="ECO:0000313" key="21">
    <source>
        <dbReference type="EMBL" id="XBS19112.1"/>
    </source>
</evidence>
<keyword evidence="13" id="KW-0564">Palmitate</keyword>
<dbReference type="KEGG" id="mech:Q9L42_012110"/>
<evidence type="ECO:0000256" key="4">
    <source>
        <dbReference type="ARBA" id="ARBA00022475"/>
    </source>
</evidence>
<comment type="function">
    <text evidence="20">Flavin transferase that catalyzes the transfer of the FMN moiety of FAD and its covalent binding to the hydroxyl group of a threonine residue in a target flavoprotein.</text>
</comment>
<evidence type="ECO:0000256" key="12">
    <source>
        <dbReference type="ARBA" id="ARBA00023136"/>
    </source>
</evidence>
<keyword evidence="4" id="KW-1003">Cell membrane</keyword>
<dbReference type="Proteomes" id="UP001225378">
    <property type="component" value="Chromosome"/>
</dbReference>
<keyword evidence="12" id="KW-0472">Membrane</keyword>
<accession>A0AAU7NQ78</accession>
<reference evidence="21 22" key="1">
    <citation type="journal article" date="2024" name="Microbiology">
        <title>Methylomarinum rosea sp. nov., a novel halophilic methanotrophic bacterium from the hypersaline Lake Elton.</title>
        <authorList>
            <person name="Suleimanov R.Z."/>
            <person name="Oshkin I.Y."/>
            <person name="Danilova O.V."/>
            <person name="Suzina N.E."/>
            <person name="Dedysh S.N."/>
        </authorList>
    </citation>
    <scope>NUCLEOTIDE SEQUENCE [LARGE SCALE GENOMIC DNA]</scope>
    <source>
        <strain evidence="21 22">Ch1-1</strain>
    </source>
</reference>
<keyword evidence="7 18" id="KW-0808">Transferase</keyword>
<dbReference type="RefSeq" id="WP_349431131.1">
    <property type="nucleotide sequence ID" value="NZ_CP157743.1"/>
</dbReference>
<dbReference type="PIRSF" id="PIRSF006268">
    <property type="entry name" value="ApbE"/>
    <property type="match status" value="1"/>
</dbReference>
<comment type="catalytic activity">
    <reaction evidence="16 18 20">
        <text>L-threonyl-[protein] + FAD = FMN-L-threonyl-[protein] + AMP + H(+)</text>
        <dbReference type="Rhea" id="RHEA:36847"/>
        <dbReference type="Rhea" id="RHEA-COMP:11060"/>
        <dbReference type="Rhea" id="RHEA-COMP:11061"/>
        <dbReference type="ChEBI" id="CHEBI:15378"/>
        <dbReference type="ChEBI" id="CHEBI:30013"/>
        <dbReference type="ChEBI" id="CHEBI:57692"/>
        <dbReference type="ChEBI" id="CHEBI:74257"/>
        <dbReference type="ChEBI" id="CHEBI:456215"/>
        <dbReference type="EC" id="2.7.1.180"/>
    </reaction>
</comment>
<dbReference type="GO" id="GO:0046872">
    <property type="term" value="F:metal ion binding"/>
    <property type="evidence" value="ECO:0007669"/>
    <property type="project" value="UniProtKB-UniRule"/>
</dbReference>
<comment type="subcellular location">
    <subcellularLocation>
        <location evidence="17 20">Cell inner membrane</location>
        <topology evidence="17 20">Lipid-anchor</topology>
        <orientation evidence="17 20">Periplasmic side</orientation>
    </subcellularLocation>
</comment>
<feature type="binding site" evidence="19">
    <location>
        <position position="293"/>
    </location>
    <ligand>
        <name>Mg(2+)</name>
        <dbReference type="ChEBI" id="CHEBI:18420"/>
    </ligand>
</feature>
<evidence type="ECO:0000256" key="9">
    <source>
        <dbReference type="ARBA" id="ARBA00022729"/>
    </source>
</evidence>
<feature type="binding site" evidence="19">
    <location>
        <position position="297"/>
    </location>
    <ligand>
        <name>Mg(2+)</name>
        <dbReference type="ChEBI" id="CHEBI:18420"/>
    </ligand>
</feature>
<comment type="similarity">
    <text evidence="1 18 20">Belongs to the ApbE family.</text>
</comment>
<dbReference type="SUPFAM" id="SSF143631">
    <property type="entry name" value="ApbE-like"/>
    <property type="match status" value="1"/>
</dbReference>
<dbReference type="EMBL" id="CP157743">
    <property type="protein sequence ID" value="XBS19112.1"/>
    <property type="molecule type" value="Genomic_DNA"/>
</dbReference>
<dbReference type="GO" id="GO:0016740">
    <property type="term" value="F:transferase activity"/>
    <property type="evidence" value="ECO:0007669"/>
    <property type="project" value="UniProtKB-UniRule"/>
</dbReference>
<evidence type="ECO:0000256" key="14">
    <source>
        <dbReference type="ARBA" id="ARBA00023288"/>
    </source>
</evidence>
<evidence type="ECO:0000256" key="6">
    <source>
        <dbReference type="ARBA" id="ARBA00022630"/>
    </source>
</evidence>
<feature type="binding site" evidence="19">
    <location>
        <position position="179"/>
    </location>
    <ligand>
        <name>Mg(2+)</name>
        <dbReference type="ChEBI" id="CHEBI:18420"/>
    </ligand>
</feature>
<dbReference type="PANTHER" id="PTHR30040:SF2">
    <property type="entry name" value="FAD:PROTEIN FMN TRANSFERASE"/>
    <property type="match status" value="1"/>
</dbReference>
<dbReference type="PROSITE" id="PS51257">
    <property type="entry name" value="PROKAR_LIPOPROTEIN"/>
    <property type="match status" value="1"/>
</dbReference>
<evidence type="ECO:0000256" key="2">
    <source>
        <dbReference type="ARBA" id="ARBA00011955"/>
    </source>
</evidence>
<dbReference type="EC" id="2.7.1.180" evidence="2 18"/>
<evidence type="ECO:0000256" key="5">
    <source>
        <dbReference type="ARBA" id="ARBA00022519"/>
    </source>
</evidence>
<dbReference type="Pfam" id="PF02424">
    <property type="entry name" value="ApbE"/>
    <property type="match status" value="1"/>
</dbReference>
<organism evidence="21 22">
    <name type="scientific">Methylomarinum roseum</name>
    <dbReference type="NCBI Taxonomy" id="3067653"/>
    <lineage>
        <taxon>Bacteria</taxon>
        <taxon>Pseudomonadati</taxon>
        <taxon>Pseudomonadota</taxon>
        <taxon>Gammaproteobacteria</taxon>
        <taxon>Methylococcales</taxon>
        <taxon>Methylococcaceae</taxon>
        <taxon>Methylomarinum</taxon>
    </lineage>
</organism>
<evidence type="ECO:0000313" key="22">
    <source>
        <dbReference type="Proteomes" id="UP001225378"/>
    </source>
</evidence>
<proteinExistence type="inferred from homology"/>
<dbReference type="GO" id="GO:0005886">
    <property type="term" value="C:plasma membrane"/>
    <property type="evidence" value="ECO:0007669"/>
    <property type="project" value="UniProtKB-SubCell"/>
</dbReference>
<gene>
    <name evidence="21" type="ORF">Q9L42_012110</name>
</gene>
<dbReference type="AlphaFoldDB" id="A0AAU7NQ78"/>
<keyword evidence="6 18" id="KW-0285">Flavoprotein</keyword>
<evidence type="ECO:0000256" key="16">
    <source>
        <dbReference type="ARBA" id="ARBA00048540"/>
    </source>
</evidence>
<evidence type="ECO:0000256" key="10">
    <source>
        <dbReference type="ARBA" id="ARBA00022827"/>
    </source>
</evidence>
<dbReference type="PANTHER" id="PTHR30040">
    <property type="entry name" value="THIAMINE BIOSYNTHESIS LIPOPROTEIN APBE"/>
    <property type="match status" value="1"/>
</dbReference>
<evidence type="ECO:0000256" key="19">
    <source>
        <dbReference type="PIRSR" id="PIRSR006268-2"/>
    </source>
</evidence>
<keyword evidence="11 18" id="KW-0460">Magnesium</keyword>
<evidence type="ECO:0000256" key="13">
    <source>
        <dbReference type="ARBA" id="ARBA00023139"/>
    </source>
</evidence>
<evidence type="ECO:0000256" key="20">
    <source>
        <dbReference type="RuleBase" id="RU363002"/>
    </source>
</evidence>
<sequence length="344" mass="37711">MKRGVGLGLLLVFLLAGCEMQSRSNQPYPFQYSNGTMGTSFTIKVSQLPEAVGDASLKQQIDALLALINGQMSTYLPDSELSRFNNSQSTEWRGVSPSLFEVLAKAKQVHEQSHGAFDVTVGPLVNLWGFGPDPMNFVAPPAEQIAEKLQVIGSEHLSLNESENSVRKDIAALYIDLSGLAKGYAVDRVALLLEERGIRHYMVEIGGEIRLKGQNIQGEPWRIAIEKPTADSRMIQKVLPISDIAMATSGDYRNFFEVDGVRFSHTIDPRNGRPITHKLASVTVLSETSMVADAWATALMVLGPTQGLQLAEQQHIPALFIIKTDVGFIEKSSSAFSDFFKVKS</sequence>
<keyword evidence="8 18" id="KW-0479">Metal-binding</keyword>
<dbReference type="InterPro" id="IPR003374">
    <property type="entry name" value="ApbE-like_sf"/>
</dbReference>
<dbReference type="InterPro" id="IPR024932">
    <property type="entry name" value="ApbE"/>
</dbReference>
<evidence type="ECO:0000256" key="8">
    <source>
        <dbReference type="ARBA" id="ARBA00022723"/>
    </source>
</evidence>
<evidence type="ECO:0000256" key="15">
    <source>
        <dbReference type="ARBA" id="ARBA00031306"/>
    </source>
</evidence>